<dbReference type="AlphaFoldDB" id="A0A9Q0KY53"/>
<comment type="caution">
    <text evidence="1">The sequence shown here is derived from an EMBL/GenBank/DDBJ whole genome shotgun (WGS) entry which is preliminary data.</text>
</comment>
<proteinExistence type="predicted"/>
<dbReference type="Proteomes" id="UP001141806">
    <property type="component" value="Unassembled WGS sequence"/>
</dbReference>
<reference evidence="1" key="1">
    <citation type="journal article" date="2023" name="Plant J.">
        <title>The genome of the king protea, Protea cynaroides.</title>
        <authorList>
            <person name="Chang J."/>
            <person name="Duong T.A."/>
            <person name="Schoeman C."/>
            <person name="Ma X."/>
            <person name="Roodt D."/>
            <person name="Barker N."/>
            <person name="Li Z."/>
            <person name="Van de Peer Y."/>
            <person name="Mizrachi E."/>
        </authorList>
    </citation>
    <scope>NUCLEOTIDE SEQUENCE</scope>
    <source>
        <tissue evidence="1">Young leaves</tissue>
    </source>
</reference>
<organism evidence="1 2">
    <name type="scientific">Protea cynaroides</name>
    <dbReference type="NCBI Taxonomy" id="273540"/>
    <lineage>
        <taxon>Eukaryota</taxon>
        <taxon>Viridiplantae</taxon>
        <taxon>Streptophyta</taxon>
        <taxon>Embryophyta</taxon>
        <taxon>Tracheophyta</taxon>
        <taxon>Spermatophyta</taxon>
        <taxon>Magnoliopsida</taxon>
        <taxon>Proteales</taxon>
        <taxon>Proteaceae</taxon>
        <taxon>Protea</taxon>
    </lineage>
</organism>
<sequence length="150" mass="17270">MDSVCISKCVNDVHVPVRATYWNLYHWPDSDAEFVRTVSAKSNLISSRSNKIEEHGGYPRVVDSLACRQLYLKSYTFSRKETVPEKTVKCLGGVKQRMSEAHKNQKTKKKKKKCLVLRKVKEMSSAAILIIFRRLRSCSTRVDVTDLPEY</sequence>
<dbReference type="EMBL" id="JAMYWD010000002">
    <property type="protein sequence ID" value="KAJ4978444.1"/>
    <property type="molecule type" value="Genomic_DNA"/>
</dbReference>
<dbReference type="OrthoDB" id="749576at2759"/>
<dbReference type="PANTHER" id="PTHR35304:SF1">
    <property type="entry name" value="OS05G0120300 PROTEIN"/>
    <property type="match status" value="1"/>
</dbReference>
<evidence type="ECO:0000313" key="1">
    <source>
        <dbReference type="EMBL" id="KAJ4978444.1"/>
    </source>
</evidence>
<evidence type="ECO:0000313" key="2">
    <source>
        <dbReference type="Proteomes" id="UP001141806"/>
    </source>
</evidence>
<gene>
    <name evidence="1" type="ORF">NE237_009224</name>
</gene>
<dbReference type="PANTHER" id="PTHR35304">
    <property type="entry name" value="OS05G0120300 PROTEIN-RELATED"/>
    <property type="match status" value="1"/>
</dbReference>
<keyword evidence="2" id="KW-1185">Reference proteome</keyword>
<protein>
    <submittedName>
        <fullName evidence="1">Uncharacterized protein</fullName>
    </submittedName>
</protein>
<accession>A0A9Q0KY53</accession>
<name>A0A9Q0KY53_9MAGN</name>